<sequence>MAAAGSTKISWRLQEFEAHTSSVSCLSLGKSSGRLLATGGEDCRVNIWAVSKANCIMSLTGSKSPVQCLQLNASEEQVVAGSQSGSIKIWDLEAAKILRTLMGHKANITSLGCHPLSANFLASSSMDTNIKLWDVRRKGYIFRYQGHTDAVRSLAFSPDGKWLASASDDCTVKLWDLSQGKAITEFKSHSGAVNIVQFHPNEYLLASGSADRTIKLWDLEKFTMVGSLEGDTSAVRCVFFSADGSCLYSGSSDSLRVFGWEPDRCFDMVSVGWGKVSDLSICNQQLIGASHHLSTVSTFVVDLHKVKQTGGAVIQDILRDDQPLTAPSEAKGAALRRSYERPTTTCTAQRYSASEDEGDERVSSAEIHNADDYKEIFQPKKAICTSHLLCRSLIKYIPGVVFRATRASLGKLCLVQWLFLASRRKLPKIVFLTTKTGLSKSCFQPSASSRPGALSEEEALSQIKKGHDTMCVMLSSRHKNLETVRSVWARDDIKVNFTLTVIAISNLSNVLYFRLLWKLDLCTTVLPQIDKLLQSKYESYMQTGCTSLRLIMRHFWSLISDTLKATPSVGVDITREERHHKCRVCCKQLKNLSNIVKNKSSAVGRHGSAFKELQLLMAPLDDAL</sequence>
<evidence type="ECO:0000256" key="8">
    <source>
        <dbReference type="PROSITE-ProRule" id="PRU00221"/>
    </source>
</evidence>
<dbReference type="GO" id="GO:0008017">
    <property type="term" value="F:microtubule binding"/>
    <property type="evidence" value="ECO:0007669"/>
    <property type="project" value="UniProtKB-UniRule"/>
</dbReference>
<evidence type="ECO:0000256" key="2">
    <source>
        <dbReference type="ARBA" id="ARBA00022490"/>
    </source>
</evidence>
<evidence type="ECO:0000256" key="7">
    <source>
        <dbReference type="HAMAP-Rule" id="MF_03022"/>
    </source>
</evidence>
<dbReference type="PANTHER" id="PTHR19845:SF0">
    <property type="entry name" value="KATANIN P80 WD40 REPEAT-CONTAINING SUBUNIT B1"/>
    <property type="match status" value="1"/>
</dbReference>
<evidence type="ECO:0000256" key="1">
    <source>
        <dbReference type="ARBA" id="ARBA00004245"/>
    </source>
</evidence>
<dbReference type="GO" id="GO:0051301">
    <property type="term" value="P:cell division"/>
    <property type="evidence" value="ECO:0007669"/>
    <property type="project" value="UniProtKB-KW"/>
</dbReference>
<evidence type="ECO:0000256" key="6">
    <source>
        <dbReference type="ARBA" id="ARBA00023212"/>
    </source>
</evidence>
<dbReference type="AlphaFoldDB" id="A0A8C6TNX4"/>
<dbReference type="InterPro" id="IPR015943">
    <property type="entry name" value="WD40/YVTN_repeat-like_dom_sf"/>
</dbReference>
<dbReference type="FunFam" id="2.130.10.10:FF:000462">
    <property type="entry name" value="Katanin p80 WD40 repeat-containing subunit B1"/>
    <property type="match status" value="1"/>
</dbReference>
<dbReference type="SUPFAM" id="SSF50978">
    <property type="entry name" value="WD40 repeat-like"/>
    <property type="match status" value="1"/>
</dbReference>
<feature type="repeat" description="WD" evidence="8">
    <location>
        <begin position="186"/>
        <end position="227"/>
    </location>
</feature>
<keyword evidence="7" id="KW-0131">Cell cycle</keyword>
<feature type="repeat" description="WD" evidence="8">
    <location>
        <begin position="59"/>
        <end position="100"/>
    </location>
</feature>
<dbReference type="InterPro" id="IPR020472">
    <property type="entry name" value="WD40_PAC1"/>
</dbReference>
<dbReference type="CDD" id="cd00200">
    <property type="entry name" value="WD40"/>
    <property type="match status" value="1"/>
</dbReference>
<dbReference type="GO" id="GO:0000922">
    <property type="term" value="C:spindle pole"/>
    <property type="evidence" value="ECO:0007669"/>
    <property type="project" value="UniProtKB-SubCell"/>
</dbReference>
<keyword evidence="5" id="KW-0677">Repeat</keyword>
<feature type="repeat" description="WD" evidence="8">
    <location>
        <begin position="101"/>
        <end position="136"/>
    </location>
</feature>
<evidence type="ECO:0000256" key="4">
    <source>
        <dbReference type="ARBA" id="ARBA00022701"/>
    </source>
</evidence>
<comment type="subcellular location">
    <subcellularLocation>
        <location evidence="1 7">Cytoplasm</location>
        <location evidence="1 7">Cytoskeleton</location>
    </subcellularLocation>
    <subcellularLocation>
        <location evidence="7">Cytoplasm</location>
    </subcellularLocation>
    <subcellularLocation>
        <location evidence="7">Cytoplasm</location>
        <location evidence="7">Cytoskeleton</location>
        <location evidence="7">Microtubule organizing center</location>
        <location evidence="7">Centrosome</location>
    </subcellularLocation>
    <subcellularLocation>
        <location evidence="7">Cytoplasm</location>
        <location evidence="7">Cytoskeleton</location>
        <location evidence="7">Spindle pole</location>
    </subcellularLocation>
    <subcellularLocation>
        <location evidence="7">Cytoplasm</location>
        <location evidence="7">Cytoskeleton</location>
        <location evidence="7">Spindle</location>
    </subcellularLocation>
    <text evidence="7">Predominantly cytoplasmic. Localized to the interphase centrosome and mitotic spindle poles.</text>
</comment>
<dbReference type="Pfam" id="PF13925">
    <property type="entry name" value="Katanin_con80"/>
    <property type="match status" value="1"/>
</dbReference>
<dbReference type="Ensembl" id="ENSNMLT00000026459.1">
    <property type="protein sequence ID" value="ENSNMLP00000023645.1"/>
    <property type="gene ID" value="ENSNMLG00000015195.1"/>
</dbReference>
<dbReference type="InterPro" id="IPR028021">
    <property type="entry name" value="Katanin_C-terminal"/>
</dbReference>
<feature type="domain" description="Katanin p80 subunit C-terminal" evidence="9">
    <location>
        <begin position="465"/>
        <end position="617"/>
    </location>
</feature>
<reference evidence="10" key="1">
    <citation type="submission" date="2025-08" db="UniProtKB">
        <authorList>
            <consortium name="Ensembl"/>
        </authorList>
    </citation>
    <scope>IDENTIFICATION</scope>
</reference>
<dbReference type="InterPro" id="IPR026962">
    <property type="entry name" value="KTNB1"/>
</dbReference>
<dbReference type="PROSITE" id="PS00678">
    <property type="entry name" value="WD_REPEATS_1"/>
    <property type="match status" value="3"/>
</dbReference>
<dbReference type="PANTHER" id="PTHR19845">
    <property type="entry name" value="KATANIN P80 SUBUNIT"/>
    <property type="match status" value="1"/>
</dbReference>
<accession>A0A8C6TNX4</accession>
<dbReference type="HAMAP" id="MF_03022">
    <property type="entry name" value="Katanin_p80_B1"/>
    <property type="match status" value="1"/>
</dbReference>
<comment type="similarity">
    <text evidence="7">Belongs to the WD repeat KATNB1 family.</text>
</comment>
<evidence type="ECO:0000256" key="5">
    <source>
        <dbReference type="ARBA" id="ARBA00022737"/>
    </source>
</evidence>
<comment type="function">
    <text evidence="7">Participates in a complex which severs microtubules in an ATP-dependent manner. May act to target the enzymatic subunit of this complex to sites of action such as the centrosome. Microtubule severing may promote rapid reorganization of cellular microtubule arrays and the release of microtubules from the centrosome following nucleation.</text>
</comment>
<dbReference type="GO" id="GO:0005813">
    <property type="term" value="C:centrosome"/>
    <property type="evidence" value="ECO:0007669"/>
    <property type="project" value="UniProtKB-SubCell"/>
</dbReference>
<organism evidence="10 11">
    <name type="scientific">Neogobius melanostomus</name>
    <name type="common">round goby</name>
    <dbReference type="NCBI Taxonomy" id="47308"/>
    <lineage>
        <taxon>Eukaryota</taxon>
        <taxon>Metazoa</taxon>
        <taxon>Chordata</taxon>
        <taxon>Craniata</taxon>
        <taxon>Vertebrata</taxon>
        <taxon>Euteleostomi</taxon>
        <taxon>Actinopterygii</taxon>
        <taxon>Neopterygii</taxon>
        <taxon>Teleostei</taxon>
        <taxon>Neoteleostei</taxon>
        <taxon>Acanthomorphata</taxon>
        <taxon>Gobiaria</taxon>
        <taxon>Gobiiformes</taxon>
        <taxon>Gobioidei</taxon>
        <taxon>Gobiidae</taxon>
        <taxon>Benthophilinae</taxon>
        <taxon>Neogobiini</taxon>
        <taxon>Neogobius</taxon>
    </lineage>
</organism>
<dbReference type="GO" id="GO:0005737">
    <property type="term" value="C:cytoplasm"/>
    <property type="evidence" value="ECO:0007669"/>
    <property type="project" value="UniProtKB-SubCell"/>
</dbReference>
<name>A0A8C6TNX4_9GOBI</name>
<dbReference type="Pfam" id="PF00400">
    <property type="entry name" value="WD40"/>
    <property type="match status" value="6"/>
</dbReference>
<dbReference type="GO" id="GO:0007019">
    <property type="term" value="P:microtubule depolymerization"/>
    <property type="evidence" value="ECO:0007669"/>
    <property type="project" value="TreeGrafter"/>
</dbReference>
<keyword evidence="7" id="KW-0498">Mitosis</keyword>
<dbReference type="PROSITE" id="PS50082">
    <property type="entry name" value="WD_REPEATS_2"/>
    <property type="match status" value="5"/>
</dbReference>
<comment type="subunit">
    <text evidence="7">Interacts with KATNA1. This interaction enhances the microtubule binding and severing activity of KATNA1 and also targets this activity to the centrosome.</text>
</comment>
<dbReference type="SMART" id="SM00320">
    <property type="entry name" value="WD40"/>
    <property type="match status" value="6"/>
</dbReference>
<keyword evidence="3 8" id="KW-0853">WD repeat</keyword>
<evidence type="ECO:0000259" key="9">
    <source>
        <dbReference type="Pfam" id="PF13925"/>
    </source>
</evidence>
<keyword evidence="2 7" id="KW-0963">Cytoplasm</keyword>
<gene>
    <name evidence="7" type="primary">KATNB1</name>
</gene>
<dbReference type="FunFam" id="2.130.10.10:FF:001778">
    <property type="entry name" value="Katanin p80 WD40 repeat-containing subunit B1"/>
    <property type="match status" value="1"/>
</dbReference>
<keyword evidence="11" id="KW-1185">Reference proteome</keyword>
<proteinExistence type="inferred from homology"/>
<dbReference type="InterPro" id="IPR036322">
    <property type="entry name" value="WD40_repeat_dom_sf"/>
</dbReference>
<dbReference type="PROSITE" id="PS50294">
    <property type="entry name" value="WD_REPEATS_REGION"/>
    <property type="match status" value="5"/>
</dbReference>
<dbReference type="GO" id="GO:0051013">
    <property type="term" value="P:microtubule severing"/>
    <property type="evidence" value="ECO:0007669"/>
    <property type="project" value="UniProtKB-UniRule"/>
</dbReference>
<dbReference type="GO" id="GO:0008352">
    <property type="term" value="C:katanin complex"/>
    <property type="evidence" value="ECO:0007669"/>
    <property type="project" value="InterPro"/>
</dbReference>
<keyword evidence="4 7" id="KW-0493">Microtubule</keyword>
<keyword evidence="7" id="KW-0132">Cell division</keyword>
<protein>
    <recommendedName>
        <fullName evidence="7">Katanin p80 WD40 repeat-containing subunit B1</fullName>
        <shortName evidence="7">Katanin p80 subunit B1</shortName>
    </recommendedName>
    <alternativeName>
        <fullName evidence="7">p80 katanin</fullName>
    </alternativeName>
</protein>
<dbReference type="Gene3D" id="2.130.10.10">
    <property type="entry name" value="YVTN repeat-like/Quinoprotein amine dehydrogenase"/>
    <property type="match status" value="2"/>
</dbReference>
<feature type="repeat" description="WD" evidence="8">
    <location>
        <begin position="144"/>
        <end position="185"/>
    </location>
</feature>
<evidence type="ECO:0000313" key="11">
    <source>
        <dbReference type="Proteomes" id="UP000694523"/>
    </source>
</evidence>
<dbReference type="GO" id="GO:0005874">
    <property type="term" value="C:microtubule"/>
    <property type="evidence" value="ECO:0007669"/>
    <property type="project" value="UniProtKB-KW"/>
</dbReference>
<dbReference type="PRINTS" id="PR00320">
    <property type="entry name" value="GPROTEINBRPT"/>
</dbReference>
<evidence type="ECO:0000313" key="10">
    <source>
        <dbReference type="Ensembl" id="ENSNMLP00000023645.1"/>
    </source>
</evidence>
<reference evidence="10" key="2">
    <citation type="submission" date="2025-09" db="UniProtKB">
        <authorList>
            <consortium name="Ensembl"/>
        </authorList>
    </citation>
    <scope>IDENTIFICATION</scope>
</reference>
<keyword evidence="6 7" id="KW-0206">Cytoskeleton</keyword>
<evidence type="ECO:0000256" key="3">
    <source>
        <dbReference type="ARBA" id="ARBA00022574"/>
    </source>
</evidence>
<dbReference type="Proteomes" id="UP000694523">
    <property type="component" value="Unplaced"/>
</dbReference>
<dbReference type="InterPro" id="IPR019775">
    <property type="entry name" value="WD40_repeat_CS"/>
</dbReference>
<dbReference type="InterPro" id="IPR001680">
    <property type="entry name" value="WD40_rpt"/>
</dbReference>
<feature type="repeat" description="WD" evidence="8">
    <location>
        <begin position="16"/>
        <end position="58"/>
    </location>
</feature>